<feature type="transmembrane region" description="Helical" evidence="1">
    <location>
        <begin position="111"/>
        <end position="135"/>
    </location>
</feature>
<dbReference type="AlphaFoldDB" id="A0A3L6S7E3"/>
<keyword evidence="1" id="KW-0812">Transmembrane</keyword>
<dbReference type="PANTHER" id="PTHR36343">
    <property type="entry name" value="EXPRESSED PROTEIN"/>
    <property type="match status" value="1"/>
</dbReference>
<reference evidence="3" key="1">
    <citation type="journal article" date="2019" name="Nat. Commun.">
        <title>The genome of broomcorn millet.</title>
        <authorList>
            <person name="Zou C."/>
            <person name="Miki D."/>
            <person name="Li D."/>
            <person name="Tang Q."/>
            <person name="Xiao L."/>
            <person name="Rajput S."/>
            <person name="Deng P."/>
            <person name="Jia W."/>
            <person name="Huang R."/>
            <person name="Zhang M."/>
            <person name="Sun Y."/>
            <person name="Hu J."/>
            <person name="Fu X."/>
            <person name="Schnable P.S."/>
            <person name="Li F."/>
            <person name="Zhang H."/>
            <person name="Feng B."/>
            <person name="Zhu X."/>
            <person name="Liu R."/>
            <person name="Schnable J.C."/>
            <person name="Zhu J.-K."/>
            <person name="Zhang H."/>
        </authorList>
    </citation>
    <scope>NUCLEOTIDE SEQUENCE [LARGE SCALE GENOMIC DNA]</scope>
</reference>
<dbReference type="EMBL" id="PQIB02000005">
    <property type="protein sequence ID" value="RLN16509.1"/>
    <property type="molecule type" value="Genomic_DNA"/>
</dbReference>
<comment type="caution">
    <text evidence="2">The sequence shown here is derived from an EMBL/GenBank/DDBJ whole genome shotgun (WGS) entry which is preliminary data.</text>
</comment>
<dbReference type="OrthoDB" id="7333885at2759"/>
<accession>A0A3L6S7E3</accession>
<organism evidence="2 3">
    <name type="scientific">Panicum miliaceum</name>
    <name type="common">Proso millet</name>
    <name type="synonym">Broomcorn millet</name>
    <dbReference type="NCBI Taxonomy" id="4540"/>
    <lineage>
        <taxon>Eukaryota</taxon>
        <taxon>Viridiplantae</taxon>
        <taxon>Streptophyta</taxon>
        <taxon>Embryophyta</taxon>
        <taxon>Tracheophyta</taxon>
        <taxon>Spermatophyta</taxon>
        <taxon>Magnoliopsida</taxon>
        <taxon>Liliopsida</taxon>
        <taxon>Poales</taxon>
        <taxon>Poaceae</taxon>
        <taxon>PACMAD clade</taxon>
        <taxon>Panicoideae</taxon>
        <taxon>Panicodae</taxon>
        <taxon>Paniceae</taxon>
        <taxon>Panicinae</taxon>
        <taxon>Panicum</taxon>
        <taxon>Panicum sect. Panicum</taxon>
    </lineage>
</organism>
<dbReference type="PANTHER" id="PTHR36343:SF1">
    <property type="entry name" value="EXPRESSED PROTEIN"/>
    <property type="match status" value="1"/>
</dbReference>
<evidence type="ECO:0000313" key="2">
    <source>
        <dbReference type="EMBL" id="RLN16509.1"/>
    </source>
</evidence>
<keyword evidence="1" id="KW-0472">Membrane</keyword>
<proteinExistence type="predicted"/>
<gene>
    <name evidence="2" type="ORF">C2845_PM02G08150</name>
</gene>
<dbReference type="STRING" id="4540.A0A3L6S7E3"/>
<keyword evidence="3" id="KW-1185">Reference proteome</keyword>
<evidence type="ECO:0000256" key="1">
    <source>
        <dbReference type="SAM" id="Phobius"/>
    </source>
</evidence>
<protein>
    <submittedName>
        <fullName evidence="2">Uncharacterized protein</fullName>
    </submittedName>
</protein>
<sequence>MAKVAPSLAVSSCAAFTAQPSPRKGASLFRDRVVSRRARISAKLGMVPQSSLALLFLLCETRLIGRVKHAGGDGELKPPGKKKFITRDEEPEQYWQTAGEREGENPMKTPLPYIIIFGMSTPFVILAIAFANGWIKVPVR</sequence>
<keyword evidence="1" id="KW-1133">Transmembrane helix</keyword>
<dbReference type="Proteomes" id="UP000275267">
    <property type="component" value="Unassembled WGS sequence"/>
</dbReference>
<dbReference type="GO" id="GO:0009507">
    <property type="term" value="C:chloroplast"/>
    <property type="evidence" value="ECO:0007669"/>
    <property type="project" value="TreeGrafter"/>
</dbReference>
<name>A0A3L6S7E3_PANMI</name>
<evidence type="ECO:0000313" key="3">
    <source>
        <dbReference type="Proteomes" id="UP000275267"/>
    </source>
</evidence>